<dbReference type="Pfam" id="PF03995">
    <property type="entry name" value="Inhibitor_I36"/>
    <property type="match status" value="1"/>
</dbReference>
<sequence length="141" mass="14383">MSVRSALPASPRSAGRSRLRRAAAVVGAALALTVAPLTATAQSSAAPADVASPMSLNQCASGRMCVWSGGSYTGSFWGTASGGTIPSYVSVVGSYWNNSSTSAFLYSGRLGMCVSPGERVSTVSGWPRQADRITVSSSRPC</sequence>
<name>C5BXI1_BEUC1</name>
<dbReference type="KEGG" id="bcv:Bcav_2619"/>
<dbReference type="AlphaFoldDB" id="C5BXI1"/>
<dbReference type="STRING" id="471853.Bcav_2619"/>
<keyword evidence="3" id="KW-1185">Reference proteome</keyword>
<evidence type="ECO:0000313" key="3">
    <source>
        <dbReference type="Proteomes" id="UP000007962"/>
    </source>
</evidence>
<dbReference type="HOGENOM" id="CLU_1821634_0_0_11"/>
<dbReference type="EMBL" id="CP001618">
    <property type="protein sequence ID" value="ACQ80864.1"/>
    <property type="molecule type" value="Genomic_DNA"/>
</dbReference>
<gene>
    <name evidence="2" type="ordered locus">Bcav_2619</name>
</gene>
<dbReference type="Proteomes" id="UP000007962">
    <property type="component" value="Chromosome"/>
</dbReference>
<evidence type="ECO:0008006" key="4">
    <source>
        <dbReference type="Google" id="ProtNLM"/>
    </source>
</evidence>
<protein>
    <recommendedName>
        <fullName evidence="4">Peptidase inhibitor family I36</fullName>
    </recommendedName>
</protein>
<evidence type="ECO:0000313" key="2">
    <source>
        <dbReference type="EMBL" id="ACQ80864.1"/>
    </source>
</evidence>
<feature type="chain" id="PRO_5002949145" description="Peptidase inhibitor family I36" evidence="1">
    <location>
        <begin position="42"/>
        <end position="141"/>
    </location>
</feature>
<dbReference type="RefSeq" id="WP_015883104.1">
    <property type="nucleotide sequence ID" value="NC_012669.1"/>
</dbReference>
<feature type="signal peptide" evidence="1">
    <location>
        <begin position="1"/>
        <end position="41"/>
    </location>
</feature>
<proteinExistence type="predicted"/>
<reference evidence="2 3" key="1">
    <citation type="journal article" date="2009" name="Stand. Genomic Sci.">
        <title>Complete genome sequence of Beutenbergia cavernae type strain (HKI 0122).</title>
        <authorList>
            <person name="Land M."/>
            <person name="Pukall R."/>
            <person name="Abt B."/>
            <person name="Goker M."/>
            <person name="Rohde M."/>
            <person name="Glavina Del Rio T."/>
            <person name="Tice H."/>
            <person name="Copeland A."/>
            <person name="Cheng J.F."/>
            <person name="Lucas S."/>
            <person name="Chen F."/>
            <person name="Nolan M."/>
            <person name="Bruce D."/>
            <person name="Goodwin L."/>
            <person name="Pitluck S."/>
            <person name="Ivanova N."/>
            <person name="Mavromatis K."/>
            <person name="Ovchinnikova G."/>
            <person name="Pati A."/>
            <person name="Chen A."/>
            <person name="Palaniappan K."/>
            <person name="Hauser L."/>
            <person name="Chang Y.J."/>
            <person name="Jefferies C.C."/>
            <person name="Saunders E."/>
            <person name="Brettin T."/>
            <person name="Detter J.C."/>
            <person name="Han C."/>
            <person name="Chain P."/>
            <person name="Bristow J."/>
            <person name="Eisen J.A."/>
            <person name="Markowitz V."/>
            <person name="Hugenholtz P."/>
            <person name="Kyrpides N.C."/>
            <person name="Klenk H.P."/>
            <person name="Lapidus A."/>
        </authorList>
    </citation>
    <scope>NUCLEOTIDE SEQUENCE [LARGE SCALE GENOMIC DNA]</scope>
    <source>
        <strain evidence="3">ATCC BAA-8 / DSM 12333 / NBRC 16432</strain>
    </source>
</reference>
<organism evidence="2 3">
    <name type="scientific">Beutenbergia cavernae (strain ATCC BAA-8 / DSM 12333 / CCUG 43141 / JCM 11478 / NBRC 16432 / NCIMB 13614 / HKI 0122)</name>
    <dbReference type="NCBI Taxonomy" id="471853"/>
    <lineage>
        <taxon>Bacteria</taxon>
        <taxon>Bacillati</taxon>
        <taxon>Actinomycetota</taxon>
        <taxon>Actinomycetes</taxon>
        <taxon>Micrococcales</taxon>
        <taxon>Beutenbergiaceae</taxon>
        <taxon>Beutenbergia</taxon>
    </lineage>
</organism>
<accession>C5BXI1</accession>
<evidence type="ECO:0000256" key="1">
    <source>
        <dbReference type="SAM" id="SignalP"/>
    </source>
</evidence>
<dbReference type="OrthoDB" id="4829189at2"/>
<keyword evidence="1" id="KW-0732">Signal</keyword>